<evidence type="ECO:0000313" key="2">
    <source>
        <dbReference type="Proteomes" id="UP001596417"/>
    </source>
</evidence>
<name>A0ABD5YT41_9EURY</name>
<dbReference type="GeneID" id="76202234"/>
<sequence>MKEEDKLECVHDRRPLIRVRDKPLPSRIEARSEQWPSLITAGLNPSLGLLLRALDLRTLRCA</sequence>
<proteinExistence type="predicted"/>
<organism evidence="1 2">
    <name type="scientific">Halocatena marina</name>
    <dbReference type="NCBI Taxonomy" id="2934937"/>
    <lineage>
        <taxon>Archaea</taxon>
        <taxon>Methanobacteriati</taxon>
        <taxon>Methanobacteriota</taxon>
        <taxon>Stenosarchaea group</taxon>
        <taxon>Halobacteria</taxon>
        <taxon>Halobacteriales</taxon>
        <taxon>Natronomonadaceae</taxon>
        <taxon>Halocatena</taxon>
    </lineage>
</organism>
<reference evidence="1 2" key="1">
    <citation type="journal article" date="2019" name="Int. J. Syst. Evol. Microbiol.">
        <title>The Global Catalogue of Microorganisms (GCM) 10K type strain sequencing project: providing services to taxonomists for standard genome sequencing and annotation.</title>
        <authorList>
            <consortium name="The Broad Institute Genomics Platform"/>
            <consortium name="The Broad Institute Genome Sequencing Center for Infectious Disease"/>
            <person name="Wu L."/>
            <person name="Ma J."/>
        </authorList>
    </citation>
    <scope>NUCLEOTIDE SEQUENCE [LARGE SCALE GENOMIC DNA]</scope>
    <source>
        <strain evidence="1 2">RDMS1</strain>
    </source>
</reference>
<dbReference type="AlphaFoldDB" id="A0ABD5YT41"/>
<dbReference type="Proteomes" id="UP001596417">
    <property type="component" value="Unassembled WGS sequence"/>
</dbReference>
<dbReference type="EMBL" id="JBHTAX010000005">
    <property type="protein sequence ID" value="MFC7192545.1"/>
    <property type="molecule type" value="Genomic_DNA"/>
</dbReference>
<keyword evidence="2" id="KW-1185">Reference proteome</keyword>
<gene>
    <name evidence="1" type="ORF">ACFQL7_23865</name>
</gene>
<protein>
    <submittedName>
        <fullName evidence="1">Uncharacterized protein</fullName>
    </submittedName>
</protein>
<accession>A0ABD5YT41</accession>
<dbReference type="RefSeq" id="WP_264556735.1">
    <property type="nucleotide sequence ID" value="NZ_CP109981.1"/>
</dbReference>
<evidence type="ECO:0000313" key="1">
    <source>
        <dbReference type="EMBL" id="MFC7192545.1"/>
    </source>
</evidence>
<comment type="caution">
    <text evidence="1">The sequence shown here is derived from an EMBL/GenBank/DDBJ whole genome shotgun (WGS) entry which is preliminary data.</text>
</comment>